<gene>
    <name evidence="3" type="ORF">METZ01_LOCUS413251</name>
</gene>
<organism evidence="3">
    <name type="scientific">marine metagenome</name>
    <dbReference type="NCBI Taxonomy" id="408172"/>
    <lineage>
        <taxon>unclassified sequences</taxon>
        <taxon>metagenomes</taxon>
        <taxon>ecological metagenomes</taxon>
    </lineage>
</organism>
<evidence type="ECO:0000259" key="2">
    <source>
        <dbReference type="Pfam" id="PF16254"/>
    </source>
</evidence>
<dbReference type="EMBL" id="UINC01161294">
    <property type="protein sequence ID" value="SVD60397.1"/>
    <property type="molecule type" value="Genomic_DNA"/>
</dbReference>
<accession>A0A382WND4</accession>
<proteinExistence type="predicted"/>
<feature type="domain" description="DUF4910" evidence="2">
    <location>
        <begin position="2"/>
        <end position="147"/>
    </location>
</feature>
<dbReference type="Gene3D" id="3.50.30.90">
    <property type="match status" value="1"/>
</dbReference>
<dbReference type="InterPro" id="IPR032610">
    <property type="entry name" value="DUF2172"/>
</dbReference>
<dbReference type="Pfam" id="PF16254">
    <property type="entry name" value="DUF4910"/>
    <property type="match status" value="1"/>
</dbReference>
<feature type="non-terminal residue" evidence="3">
    <location>
        <position position="148"/>
    </location>
</feature>
<sequence length="148" mass="17117">MNRSLTGDGVRKTLSYLQKILPEMEINSAPTGTKAFDWTVPSEWNLTEAWIADENDVRIIDTADTNLHVVGYSEPVDIWMTVAELDHHLHSRVDLPEAIPYVTSYYERRWGFCISHRQRERLLQDPDRRVHVVIDSTLDAGELIWGEL</sequence>
<dbReference type="Pfam" id="PF09940">
    <property type="entry name" value="DUF2172"/>
    <property type="match status" value="1"/>
</dbReference>
<name>A0A382WND4_9ZZZZ</name>
<reference evidence="3" key="1">
    <citation type="submission" date="2018-05" db="EMBL/GenBank/DDBJ databases">
        <authorList>
            <person name="Lanie J.A."/>
            <person name="Ng W.-L."/>
            <person name="Kazmierczak K.M."/>
            <person name="Andrzejewski T.M."/>
            <person name="Davidsen T.M."/>
            <person name="Wayne K.J."/>
            <person name="Tettelin H."/>
            <person name="Glass J.I."/>
            <person name="Rusch D."/>
            <person name="Podicherti R."/>
            <person name="Tsui H.-C.T."/>
            <person name="Winkler M.E."/>
        </authorList>
    </citation>
    <scope>NUCLEOTIDE SEQUENCE</scope>
</reference>
<dbReference type="InterPro" id="IPR032589">
    <property type="entry name" value="DUF4910"/>
</dbReference>
<dbReference type="AlphaFoldDB" id="A0A382WND4"/>
<protein>
    <submittedName>
        <fullName evidence="3">Uncharacterized protein</fullName>
    </submittedName>
</protein>
<evidence type="ECO:0000313" key="3">
    <source>
        <dbReference type="EMBL" id="SVD60397.1"/>
    </source>
</evidence>
<feature type="domain" description="DUF2172" evidence="1">
    <location>
        <begin position="43"/>
        <end position="137"/>
    </location>
</feature>
<evidence type="ECO:0000259" key="1">
    <source>
        <dbReference type="Pfam" id="PF09940"/>
    </source>
</evidence>